<organism evidence="7">
    <name type="scientific">Flexilinea flocculi</name>
    <dbReference type="NCBI Taxonomy" id="1678840"/>
    <lineage>
        <taxon>Bacteria</taxon>
        <taxon>Bacillati</taxon>
        <taxon>Chloroflexota</taxon>
        <taxon>Anaerolineae</taxon>
        <taxon>Anaerolineales</taxon>
        <taxon>Anaerolineaceae</taxon>
        <taxon>Flexilinea</taxon>
    </lineage>
</organism>
<name>A0A0S7BUW3_9CHLR</name>
<evidence type="ECO:0000256" key="1">
    <source>
        <dbReference type="ARBA" id="ARBA00022723"/>
    </source>
</evidence>
<dbReference type="InterPro" id="IPR002328">
    <property type="entry name" value="ADH_Zn_CS"/>
</dbReference>
<comment type="similarity">
    <text evidence="4">Belongs to the zinc-containing alcohol dehydrogenase family.</text>
</comment>
<dbReference type="InterPro" id="IPR011032">
    <property type="entry name" value="GroES-like_sf"/>
</dbReference>
<dbReference type="Pfam" id="PF00107">
    <property type="entry name" value="ADH_zinc_N"/>
    <property type="match status" value="1"/>
</dbReference>
<feature type="domain" description="Alcohol dehydrogenase-like N-terminal" evidence="6">
    <location>
        <begin position="24"/>
        <end position="138"/>
    </location>
</feature>
<dbReference type="Gene3D" id="3.40.50.720">
    <property type="entry name" value="NAD(P)-binding Rossmann-like Domain"/>
    <property type="match status" value="1"/>
</dbReference>
<evidence type="ECO:0000313" key="7">
    <source>
        <dbReference type="EMBL" id="GAP40758.1"/>
    </source>
</evidence>
<feature type="domain" description="Alcohol dehydrogenase-like C-terminal" evidence="5">
    <location>
        <begin position="177"/>
        <end position="302"/>
    </location>
</feature>
<dbReference type="PROSITE" id="PS00059">
    <property type="entry name" value="ADH_ZINC"/>
    <property type="match status" value="1"/>
</dbReference>
<protein>
    <submittedName>
        <fullName evidence="7">Threonine dehydrogenase</fullName>
    </submittedName>
</protein>
<keyword evidence="2 4" id="KW-0862">Zinc</keyword>
<dbReference type="Pfam" id="PF08240">
    <property type="entry name" value="ADH_N"/>
    <property type="match status" value="1"/>
</dbReference>
<dbReference type="InterPro" id="IPR013149">
    <property type="entry name" value="ADH-like_C"/>
</dbReference>
<dbReference type="Gene3D" id="3.90.180.10">
    <property type="entry name" value="Medium-chain alcohol dehydrogenases, catalytic domain"/>
    <property type="match status" value="1"/>
</dbReference>
<gene>
    <name evidence="7" type="ORF">ATC1_13737</name>
</gene>
<dbReference type="InterPro" id="IPR050129">
    <property type="entry name" value="Zn_alcohol_dh"/>
</dbReference>
<evidence type="ECO:0000259" key="5">
    <source>
        <dbReference type="Pfam" id="PF00107"/>
    </source>
</evidence>
<dbReference type="OrthoDB" id="9769198at2"/>
<evidence type="ECO:0000313" key="8">
    <source>
        <dbReference type="Proteomes" id="UP000053370"/>
    </source>
</evidence>
<dbReference type="Proteomes" id="UP000053370">
    <property type="component" value="Unassembled WGS sequence"/>
</dbReference>
<reference evidence="7" key="1">
    <citation type="journal article" date="2015" name="Genome Announc.">
        <title>Draft Genome Sequence of Anaerolineae Strain TC1, a Novel Isolate from a Methanogenic Wastewater Treatment System.</title>
        <authorList>
            <person name="Matsuura N."/>
            <person name="Tourlousse D.M."/>
            <person name="Sun L."/>
            <person name="Toyonaga M."/>
            <person name="Kuroda K."/>
            <person name="Ohashi A."/>
            <person name="Cruz R."/>
            <person name="Yamaguchi T."/>
            <person name="Sekiguchi Y."/>
        </authorList>
    </citation>
    <scope>NUCLEOTIDE SEQUENCE [LARGE SCALE GENOMIC DNA]</scope>
    <source>
        <strain evidence="7">TC1</strain>
    </source>
</reference>
<keyword evidence="1 4" id="KW-0479">Metal-binding</keyword>
<proteinExistence type="inferred from homology"/>
<dbReference type="SUPFAM" id="SSF50129">
    <property type="entry name" value="GroES-like"/>
    <property type="match status" value="1"/>
</dbReference>
<evidence type="ECO:0000259" key="6">
    <source>
        <dbReference type="Pfam" id="PF08240"/>
    </source>
</evidence>
<evidence type="ECO:0000256" key="4">
    <source>
        <dbReference type="RuleBase" id="RU361277"/>
    </source>
</evidence>
<dbReference type="RefSeq" id="WP_062280589.1">
    <property type="nucleotide sequence ID" value="NZ_DF968181.1"/>
</dbReference>
<dbReference type="SUPFAM" id="SSF51735">
    <property type="entry name" value="NAD(P)-binding Rossmann-fold domains"/>
    <property type="match status" value="1"/>
</dbReference>
<evidence type="ECO:0000256" key="3">
    <source>
        <dbReference type="ARBA" id="ARBA00023002"/>
    </source>
</evidence>
<evidence type="ECO:0000256" key="2">
    <source>
        <dbReference type="ARBA" id="ARBA00022833"/>
    </source>
</evidence>
<comment type="cofactor">
    <cofactor evidence="4">
        <name>Zn(2+)</name>
        <dbReference type="ChEBI" id="CHEBI:29105"/>
    </cofactor>
</comment>
<dbReference type="STRING" id="1678840.ATC1_13737"/>
<dbReference type="AlphaFoldDB" id="A0A0S7BUW3"/>
<dbReference type="InterPro" id="IPR036291">
    <property type="entry name" value="NAD(P)-bd_dom_sf"/>
</dbReference>
<dbReference type="InterPro" id="IPR013154">
    <property type="entry name" value="ADH-like_N"/>
</dbReference>
<dbReference type="PANTHER" id="PTHR43401:SF2">
    <property type="entry name" value="L-THREONINE 3-DEHYDROGENASE"/>
    <property type="match status" value="1"/>
</dbReference>
<dbReference type="EMBL" id="DF968181">
    <property type="protein sequence ID" value="GAP40758.1"/>
    <property type="molecule type" value="Genomic_DNA"/>
</dbReference>
<dbReference type="GO" id="GO:0016491">
    <property type="term" value="F:oxidoreductase activity"/>
    <property type="evidence" value="ECO:0007669"/>
    <property type="project" value="UniProtKB-KW"/>
</dbReference>
<dbReference type="PATRIC" id="fig|1678840.3.peg.2101"/>
<dbReference type="GO" id="GO:0008270">
    <property type="term" value="F:zinc ion binding"/>
    <property type="evidence" value="ECO:0007669"/>
    <property type="project" value="InterPro"/>
</dbReference>
<dbReference type="CDD" id="cd08236">
    <property type="entry name" value="sugar_DH"/>
    <property type="match status" value="1"/>
</dbReference>
<sequence>MKALVLTEYQKMEYLEVEKPEISPDEVLIQVKACGICGSDIHGFDGSTGRRRPPVIMGHEASGVIAEVGTAVKGWNVADRVTFDSTIYCGHCRYCQNGQINLCENRRVLGVSCEEYRKDGAFAEYIAVPQHILYKLPDEVTFNQATIVEPLSVAVHAVSLSPRTINASTAVIGAGMIGLLVIQTLRATGYGNIIAIDQDESRLEMAKKMGADVAIYSDDTTVVTVKKITGGEGVDIAFEVVGANSSFNTAIQCARKGGAVTLIGNVSPKVELPLQTVVTRQIRLQGSCASSGEYSACLDMIARKMVDVDSIISAAAPLSQGNEWFSKLYHHEGNFLKIVLNP</sequence>
<dbReference type="PANTHER" id="PTHR43401">
    <property type="entry name" value="L-THREONINE 3-DEHYDROGENASE"/>
    <property type="match status" value="1"/>
</dbReference>
<keyword evidence="3" id="KW-0560">Oxidoreductase</keyword>
<accession>A0A0S7BUW3</accession>
<keyword evidence="8" id="KW-1185">Reference proteome</keyword>